<protein>
    <submittedName>
        <fullName evidence="1">ABC transporter B family protein</fullName>
    </submittedName>
</protein>
<evidence type="ECO:0000313" key="2">
    <source>
        <dbReference type="Proteomes" id="UP001164539"/>
    </source>
</evidence>
<gene>
    <name evidence="1" type="ORF">OWV82_023623</name>
</gene>
<dbReference type="EMBL" id="CM051406">
    <property type="protein sequence ID" value="KAJ4703764.1"/>
    <property type="molecule type" value="Genomic_DNA"/>
</dbReference>
<proteinExistence type="predicted"/>
<evidence type="ECO:0000313" key="1">
    <source>
        <dbReference type="EMBL" id="KAJ4703764.1"/>
    </source>
</evidence>
<name>A0ACC1WXK4_MELAZ</name>
<sequence>MNENGEEASKSAGNGNIGGGGGGENQKVPFYKLFAFADKKDVVLMIVGTICGIGSGLAQPLMTLIFGSLINSFGSSSQSDVVHEVSKVAVKFLYLAVGTGVASFLQVSCWMVTGERQATRIRGLYLKTILRQDIGFFDTETTTGEVIGRMSGDTILIQEAMGEKVGKFIQLMSTFVGGFIIAFTKGWLLALVLLACLPAIVVAGGSMAMILAKMSGRGQAAYAEAGNVVEQTVGAIRTVASFTGEKRAIEKYNSKLDVAYKATVQQGLATGVGLGTLMLIVFSTYGLAIWYGSKLIIEKGYNGGIVINVILAIMTGGMSLGQTSPCLNAFAAGQAAAYKMFETIKRKPKIDSYDTSGITLDNMEGEIELRDVYFRYPARPDVQIFAGFSLHVPSGTTAALVGQSGSGKSTVVGLVERFYDPEAGEVLIDGVDLKKFQLKWIREKIGLVSQEPNLFATSIKENIAYGKENATDQEIRTAIELANAAKFIDKLPKGLDTMVGEHGTQLSGGQKQRIAIARAILKNPKIILLDEATSALDAESERIVQDALVKVMTNRTTVVVAHRLTTIRNADMIAVVHQGKIVEKGTHDELIQDPEGAYSQLIRLQEGAKEAEEAALATDGDKLDTNFDVMDKAITRSGSPRLSMGRSISRGSSGSRHSFGFTYGVPGPINIFETEEGGEERTETTPKQIEKRRQVSIRRLAYLNKPEIPVFVIGSIGAGVHGVIFPVFGLLLSSSIKMFYEPEHELRKDSRFWALIYLGLGVITFLVVPFQNYFFGIAGGKLIRRIRAMSFEKVVHQEIKWFDDPANSSGAVGARLSTDASTVRSLVGDALALIVQNITTITAGLIIAFTANWILALIILAVSPFMMVQGYAQTKFLKGFSADAKLMYEEASQVANDAVGSIRTVASFCAEKKVMDLYEMKCEGPLKQGERLGIVSGAGFGFSFLMLYCTNAFCFYIGSVLVEHGKATFGEVFKVFFALTISAIGVSQTSAMAPDTNKAKDSAASIFEILDSKPKIDSSSSEGTTLSSVSGDIELEHVSFRYATRPDVQIFRDLTLSIPSGKTVALVGESGSGKSTVISLIERFYDPDSGRILLDNIELQKFKLSWLRQQMGLVSQEPILFNETIRKNIAYGKEGEVTEEEIITATKASNAHSFIAALPQGYDTNVGERGVQLSGGQKQRIAIARAIIKNPKILLLDEATSALDAESERVVQDALDRVMVDRTTVVVAHRLSTIKNADIIAVVKNGVIAEKGRHEVLMKINDGAYASLVALHMSAS</sequence>
<keyword evidence="2" id="KW-1185">Reference proteome</keyword>
<reference evidence="1 2" key="1">
    <citation type="journal article" date="2023" name="Science">
        <title>Complex scaffold remodeling in plant triterpene biosynthesis.</title>
        <authorList>
            <person name="De La Pena R."/>
            <person name="Hodgson H."/>
            <person name="Liu J.C."/>
            <person name="Stephenson M.J."/>
            <person name="Martin A.C."/>
            <person name="Owen C."/>
            <person name="Harkess A."/>
            <person name="Leebens-Mack J."/>
            <person name="Jimenez L.E."/>
            <person name="Osbourn A."/>
            <person name="Sattely E.S."/>
        </authorList>
    </citation>
    <scope>NUCLEOTIDE SEQUENCE [LARGE SCALE GENOMIC DNA]</scope>
    <source>
        <strain evidence="2">cv. JPN11</strain>
        <tissue evidence="1">Leaf</tissue>
    </source>
</reference>
<accession>A0ACC1WXK4</accession>
<organism evidence="1 2">
    <name type="scientific">Melia azedarach</name>
    <name type="common">Chinaberry tree</name>
    <dbReference type="NCBI Taxonomy" id="155640"/>
    <lineage>
        <taxon>Eukaryota</taxon>
        <taxon>Viridiplantae</taxon>
        <taxon>Streptophyta</taxon>
        <taxon>Embryophyta</taxon>
        <taxon>Tracheophyta</taxon>
        <taxon>Spermatophyta</taxon>
        <taxon>Magnoliopsida</taxon>
        <taxon>eudicotyledons</taxon>
        <taxon>Gunneridae</taxon>
        <taxon>Pentapetalae</taxon>
        <taxon>rosids</taxon>
        <taxon>malvids</taxon>
        <taxon>Sapindales</taxon>
        <taxon>Meliaceae</taxon>
        <taxon>Melia</taxon>
    </lineage>
</organism>
<dbReference type="Proteomes" id="UP001164539">
    <property type="component" value="Chromosome 13"/>
</dbReference>
<comment type="caution">
    <text evidence="1">The sequence shown here is derived from an EMBL/GenBank/DDBJ whole genome shotgun (WGS) entry which is preliminary data.</text>
</comment>